<proteinExistence type="predicted"/>
<protein>
    <submittedName>
        <fullName evidence="1">Long-chain acyl-CoA synthetase -like protein</fullName>
    </submittedName>
</protein>
<organism evidence="1 2">
    <name type="scientific">Pseudomonas fluorescens</name>
    <dbReference type="NCBI Taxonomy" id="294"/>
    <lineage>
        <taxon>Bacteria</taxon>
        <taxon>Pseudomonadati</taxon>
        <taxon>Pseudomonadota</taxon>
        <taxon>Gammaproteobacteria</taxon>
        <taxon>Pseudomonadales</taxon>
        <taxon>Pseudomonadaceae</taxon>
        <taxon>Pseudomonas</taxon>
    </lineage>
</organism>
<dbReference type="Gene3D" id="3.40.50.980">
    <property type="match status" value="1"/>
</dbReference>
<gene>
    <name evidence="1" type="ORF">NCTC10392_03198</name>
</gene>
<dbReference type="AlphaFoldDB" id="A0A379IEJ0"/>
<evidence type="ECO:0000313" key="1">
    <source>
        <dbReference type="EMBL" id="SUD31270.1"/>
    </source>
</evidence>
<dbReference type="RefSeq" id="WP_038441590.1">
    <property type="nucleotide sequence ID" value="NZ_CP008896.1"/>
</dbReference>
<dbReference type="SUPFAM" id="SSF56801">
    <property type="entry name" value="Acetyl-CoA synthetase-like"/>
    <property type="match status" value="1"/>
</dbReference>
<dbReference type="OrthoDB" id="8450735at2"/>
<name>A0A379IEJ0_PSEFL</name>
<dbReference type="Proteomes" id="UP000255125">
    <property type="component" value="Unassembled WGS sequence"/>
</dbReference>
<dbReference type="EMBL" id="UGUS01000002">
    <property type="protein sequence ID" value="SUD31270.1"/>
    <property type="molecule type" value="Genomic_DNA"/>
</dbReference>
<accession>A0A379IEJ0</accession>
<reference evidence="1 2" key="1">
    <citation type="submission" date="2018-06" db="EMBL/GenBank/DDBJ databases">
        <authorList>
            <consortium name="Pathogen Informatics"/>
            <person name="Doyle S."/>
        </authorList>
    </citation>
    <scope>NUCLEOTIDE SEQUENCE [LARGE SCALE GENOMIC DNA]</scope>
    <source>
        <strain evidence="1 2">NCTC10392</strain>
    </source>
</reference>
<dbReference type="KEGG" id="pfn:HZ99_04665"/>
<evidence type="ECO:0000313" key="2">
    <source>
        <dbReference type="Proteomes" id="UP000255125"/>
    </source>
</evidence>
<sequence length="317" mass="36119">MSVHQLKQDVHWPAEWVTGLPRAMEQLHHWAQVRPLHCALRHKRHGQWYAWRWIDALRDVERLADGLRQQGFGEYSRLVLSGIFEPNLLLLALAAQAIGGQVLTLADTLEPSALHGQIWRVRPTHVYVQDRQQLHHWLTVVGSSAAPQVLISDQPVPGSEVVAFARLLGLVEPLQRLNRWWQPSGETVLWSEEGTHWQGGLAVLLEHWLNSGQGLAFAQSPGSARRDRSEVAPTGLLLSPARLQHLADEIQSGLAPHSTWRRRLHDWALAHPQSGLHQMIKNQLRRRLGLQRLQFIWQASSVRQGVQWLDELKRDSA</sequence>